<evidence type="ECO:0000256" key="3">
    <source>
        <dbReference type="ARBA" id="ARBA00011484"/>
    </source>
</evidence>
<evidence type="ECO:0000256" key="1">
    <source>
        <dbReference type="ARBA" id="ARBA00001938"/>
    </source>
</evidence>
<gene>
    <name evidence="10" type="ORF">IB75_07500</name>
</gene>
<dbReference type="SUPFAM" id="SSF52777">
    <property type="entry name" value="CoA-dependent acyltransferases"/>
    <property type="match status" value="1"/>
</dbReference>
<dbReference type="Proteomes" id="UP000028839">
    <property type="component" value="Unassembled WGS sequence"/>
</dbReference>
<dbReference type="Pfam" id="PF00364">
    <property type="entry name" value="Biotin_lipoyl"/>
    <property type="match status" value="1"/>
</dbReference>
<evidence type="ECO:0000256" key="6">
    <source>
        <dbReference type="ARBA" id="ARBA00023315"/>
    </source>
</evidence>
<keyword evidence="6 7" id="KW-0012">Acyltransferase</keyword>
<reference evidence="10 11" key="1">
    <citation type="submission" date="2014-07" db="EMBL/GenBank/DDBJ databases">
        <title>Comparative analysis of Nitrosococcus oceani genome inventories of strains from Pacific and Atlantic gyres.</title>
        <authorList>
            <person name="Lim C.K."/>
            <person name="Wang L."/>
            <person name="Sayavedra-Soto L.A."/>
            <person name="Klotz M.G."/>
        </authorList>
    </citation>
    <scope>NUCLEOTIDE SEQUENCE [LARGE SCALE GENOMIC DNA]</scope>
    <source>
        <strain evidence="10 11">C-27</strain>
    </source>
</reference>
<dbReference type="Gene3D" id="4.10.320.10">
    <property type="entry name" value="E3-binding domain"/>
    <property type="match status" value="1"/>
</dbReference>
<dbReference type="EMBL" id="JPGN01000043">
    <property type="protein sequence ID" value="KFI19651.1"/>
    <property type="molecule type" value="Genomic_DNA"/>
</dbReference>
<proteinExistence type="inferred from homology"/>
<evidence type="ECO:0000259" key="9">
    <source>
        <dbReference type="PROSITE" id="PS51826"/>
    </source>
</evidence>
<dbReference type="SUPFAM" id="SSF47005">
    <property type="entry name" value="Peripheral subunit-binding domain of 2-oxo acid dehydrogenase complex"/>
    <property type="match status" value="1"/>
</dbReference>
<dbReference type="GO" id="GO:0016407">
    <property type="term" value="F:acetyltransferase activity"/>
    <property type="evidence" value="ECO:0007669"/>
    <property type="project" value="TreeGrafter"/>
</dbReference>
<keyword evidence="4 7" id="KW-0808">Transferase</keyword>
<evidence type="ECO:0000256" key="5">
    <source>
        <dbReference type="ARBA" id="ARBA00022823"/>
    </source>
</evidence>
<name>A0A0E2Z361_9GAMM</name>
<evidence type="ECO:0000259" key="8">
    <source>
        <dbReference type="PROSITE" id="PS50968"/>
    </source>
</evidence>
<dbReference type="InterPro" id="IPR050743">
    <property type="entry name" value="2-oxoacid_DH_E2_comp"/>
</dbReference>
<dbReference type="PROSITE" id="PS00189">
    <property type="entry name" value="LIPOYL"/>
    <property type="match status" value="1"/>
</dbReference>
<dbReference type="PANTHER" id="PTHR43178:SF12">
    <property type="entry name" value="DIHYDROLIPOAMIDE ACETYLTRANSFERASE COMPONENT OF PYRUVATE DEHYDROGENASE COMPLEX"/>
    <property type="match status" value="1"/>
</dbReference>
<comment type="similarity">
    <text evidence="2 7">Belongs to the 2-oxoacid dehydrogenase family.</text>
</comment>
<dbReference type="EC" id="2.3.1.-" evidence="7"/>
<dbReference type="HOGENOM" id="CLU_016733_10_0_6"/>
<accession>A0A0E2Z361</accession>
<feature type="domain" description="Lipoyl-binding" evidence="8">
    <location>
        <begin position="2"/>
        <end position="77"/>
    </location>
</feature>
<dbReference type="OrthoDB" id="9805770at2"/>
<protein>
    <recommendedName>
        <fullName evidence="7">Dihydrolipoamide acetyltransferase component of pyruvate dehydrogenase complex</fullName>
        <ecNumber evidence="7">2.3.1.-</ecNumber>
    </recommendedName>
</protein>
<comment type="caution">
    <text evidence="10">The sequence shown here is derived from an EMBL/GenBank/DDBJ whole genome shotgun (WGS) entry which is preliminary data.</text>
</comment>
<dbReference type="PROSITE" id="PS51826">
    <property type="entry name" value="PSBD"/>
    <property type="match status" value="1"/>
</dbReference>
<dbReference type="GO" id="GO:0005737">
    <property type="term" value="C:cytoplasm"/>
    <property type="evidence" value="ECO:0007669"/>
    <property type="project" value="TreeGrafter"/>
</dbReference>
<dbReference type="PANTHER" id="PTHR43178">
    <property type="entry name" value="DIHYDROLIPOAMIDE ACETYLTRANSFERASE COMPONENT OF PYRUVATE DEHYDROGENASE COMPLEX"/>
    <property type="match status" value="1"/>
</dbReference>
<dbReference type="InterPro" id="IPR004167">
    <property type="entry name" value="PSBD"/>
</dbReference>
<evidence type="ECO:0000256" key="7">
    <source>
        <dbReference type="RuleBase" id="RU003423"/>
    </source>
</evidence>
<evidence type="ECO:0000256" key="2">
    <source>
        <dbReference type="ARBA" id="ARBA00007317"/>
    </source>
</evidence>
<dbReference type="Pfam" id="PF02817">
    <property type="entry name" value="E3_binding"/>
    <property type="match status" value="1"/>
</dbReference>
<evidence type="ECO:0000313" key="10">
    <source>
        <dbReference type="EMBL" id="KFI19651.1"/>
    </source>
</evidence>
<dbReference type="SUPFAM" id="SSF51230">
    <property type="entry name" value="Single hybrid motif"/>
    <property type="match status" value="1"/>
</dbReference>
<evidence type="ECO:0000256" key="4">
    <source>
        <dbReference type="ARBA" id="ARBA00022679"/>
    </source>
</evidence>
<comment type="cofactor">
    <cofactor evidence="1 7">
        <name>(R)-lipoate</name>
        <dbReference type="ChEBI" id="CHEBI:83088"/>
    </cofactor>
</comment>
<dbReference type="InterPro" id="IPR023213">
    <property type="entry name" value="CAT-like_dom_sf"/>
</dbReference>
<organism evidence="10 11">
    <name type="scientific">Nitrosococcus oceani C-27</name>
    <dbReference type="NCBI Taxonomy" id="314279"/>
    <lineage>
        <taxon>Bacteria</taxon>
        <taxon>Pseudomonadati</taxon>
        <taxon>Pseudomonadota</taxon>
        <taxon>Gammaproteobacteria</taxon>
        <taxon>Chromatiales</taxon>
        <taxon>Chromatiaceae</taxon>
        <taxon>Nitrosococcus</taxon>
    </lineage>
</organism>
<dbReference type="Gene3D" id="2.40.50.100">
    <property type="match status" value="1"/>
</dbReference>
<dbReference type="InterPro" id="IPR001078">
    <property type="entry name" value="2-oxoacid_DH_actylTfrase"/>
</dbReference>
<dbReference type="InterPro" id="IPR003016">
    <property type="entry name" value="2-oxoA_DH_lipoyl-BS"/>
</dbReference>
<dbReference type="Pfam" id="PF00198">
    <property type="entry name" value="2-oxoacid_dh"/>
    <property type="match status" value="1"/>
</dbReference>
<feature type="domain" description="Peripheral subunit-binding (PSBD)" evidence="9">
    <location>
        <begin position="120"/>
        <end position="157"/>
    </location>
</feature>
<dbReference type="InterPro" id="IPR000089">
    <property type="entry name" value="Biotin_lipoyl"/>
</dbReference>
<evidence type="ECO:0000313" key="11">
    <source>
        <dbReference type="Proteomes" id="UP000028839"/>
    </source>
</evidence>
<sequence length="374" mass="40526">MNRIFKLPDLGEGLTEAEIVEWHVKIGDEIQVDQPLVAVETAKAIVDIPSPHQGRIGKLYGETGDFIQVDDPLVEFETKGAQPPPERREDTGTVVGKVEAGKEIVRETATRVGQAPAGIKATPAVRALAHRLDVDLSIVTPTGADSMITAADIQRVAKILAEVGPLEPLRGVRRAMARTMASAHGEVVPVTVNDDADIQAWRPEEDITLRLIRAIVTACQAEPALNAWYDSHAIGRRVLKKIDLGIAVDTSDGLFVPVLRDAGSRDPHDLRQGLNAIKQGVRERKLPPEELRGYTFTLSNFGPFGGRYANPVVVPPTVAILGAGRTREAVVPIQGKLEIHRLLPLSLTFDHRAVTGGEAARFLMVAIEDLEKTS</sequence>
<dbReference type="InterPro" id="IPR011053">
    <property type="entry name" value="Single_hybrid_motif"/>
</dbReference>
<dbReference type="GO" id="GO:0031405">
    <property type="term" value="F:lipoic acid binding"/>
    <property type="evidence" value="ECO:0007669"/>
    <property type="project" value="TreeGrafter"/>
</dbReference>
<dbReference type="PROSITE" id="PS50968">
    <property type="entry name" value="BIOTINYL_LIPOYL"/>
    <property type="match status" value="1"/>
</dbReference>
<comment type="subunit">
    <text evidence="3">Forms a 24-polypeptide structural core with octahedral symmetry.</text>
</comment>
<dbReference type="Gene3D" id="3.30.559.10">
    <property type="entry name" value="Chloramphenicol acetyltransferase-like domain"/>
    <property type="match status" value="1"/>
</dbReference>
<dbReference type="AlphaFoldDB" id="A0A0E2Z361"/>
<keyword evidence="5 7" id="KW-0450">Lipoyl</keyword>
<dbReference type="InterPro" id="IPR036625">
    <property type="entry name" value="E3-bd_dom_sf"/>
</dbReference>
<dbReference type="CDD" id="cd06849">
    <property type="entry name" value="lipoyl_domain"/>
    <property type="match status" value="1"/>
</dbReference>